<dbReference type="Proteomes" id="UP000030960">
    <property type="component" value="Unassembled WGS sequence"/>
</dbReference>
<dbReference type="RefSeq" id="WP_043145326.1">
    <property type="nucleotide sequence ID" value="NZ_JSUQ01000020.1"/>
</dbReference>
<feature type="compositionally biased region" description="Basic residues" evidence="1">
    <location>
        <begin position="60"/>
        <end position="69"/>
    </location>
</feature>
<accession>A0A0B3SKQ3</accession>
<proteinExistence type="predicted"/>
<evidence type="ECO:0000256" key="1">
    <source>
        <dbReference type="SAM" id="MobiDB-lite"/>
    </source>
</evidence>
<gene>
    <name evidence="2" type="ORF">OA50_04505</name>
</gene>
<organism evidence="2 3">
    <name type="scientific">Mameliella alba</name>
    <dbReference type="NCBI Taxonomy" id="561184"/>
    <lineage>
        <taxon>Bacteria</taxon>
        <taxon>Pseudomonadati</taxon>
        <taxon>Pseudomonadota</taxon>
        <taxon>Alphaproteobacteria</taxon>
        <taxon>Rhodobacterales</taxon>
        <taxon>Roseobacteraceae</taxon>
        <taxon>Mameliella</taxon>
    </lineage>
</organism>
<evidence type="ECO:0000313" key="2">
    <source>
        <dbReference type="EMBL" id="KHQ51134.1"/>
    </source>
</evidence>
<feature type="compositionally biased region" description="Basic and acidic residues" evidence="1">
    <location>
        <begin position="1"/>
        <end position="30"/>
    </location>
</feature>
<reference evidence="2 3" key="1">
    <citation type="submission" date="2014-10" db="EMBL/GenBank/DDBJ databases">
        <title>Genome sequence of Ponticoccus sp. strain UMTAT08 isolated from clonal culture of toxic dinoflagellate Alexandrium tamiyavanichii.</title>
        <authorList>
            <person name="Gan H.Y."/>
            <person name="Muhd D.-D."/>
            <person name="Mohd Noor M.E."/>
            <person name="Yeong Y.S."/>
            <person name="Usup G."/>
        </authorList>
    </citation>
    <scope>NUCLEOTIDE SEQUENCE [LARGE SCALE GENOMIC DNA]</scope>
    <source>
        <strain evidence="2 3">UMTAT08</strain>
    </source>
</reference>
<name>A0A0B3SKQ3_9RHOB</name>
<dbReference type="EMBL" id="JSUQ01000020">
    <property type="protein sequence ID" value="KHQ51134.1"/>
    <property type="molecule type" value="Genomic_DNA"/>
</dbReference>
<dbReference type="AlphaFoldDB" id="A0A0B3SKQ3"/>
<comment type="caution">
    <text evidence="2">The sequence shown here is derived from an EMBL/GenBank/DDBJ whole genome shotgun (WGS) entry which is preliminary data.</text>
</comment>
<sequence>MKKTTGVERAEKRLKEKRARNAEQDADWKSRGINPEKMTRQRRRRADREEAKSIASDARKTKKKERTIA</sequence>
<evidence type="ECO:0000313" key="3">
    <source>
        <dbReference type="Proteomes" id="UP000030960"/>
    </source>
</evidence>
<protein>
    <recommendedName>
        <fullName evidence="4">Amidase</fullName>
    </recommendedName>
</protein>
<evidence type="ECO:0008006" key="4">
    <source>
        <dbReference type="Google" id="ProtNLM"/>
    </source>
</evidence>
<feature type="region of interest" description="Disordered" evidence="1">
    <location>
        <begin position="1"/>
        <end position="69"/>
    </location>
</feature>
<keyword evidence="3" id="KW-1185">Reference proteome</keyword>